<proteinExistence type="predicted"/>
<keyword evidence="1" id="KW-0472">Membrane</keyword>
<protein>
    <submittedName>
        <fullName evidence="2">Uncharacterized protein</fullName>
    </submittedName>
</protein>
<gene>
    <name evidence="2" type="ORF">CW354_06435</name>
</gene>
<dbReference type="Proteomes" id="UP000239504">
    <property type="component" value="Unassembled WGS sequence"/>
</dbReference>
<evidence type="ECO:0000313" key="2">
    <source>
        <dbReference type="EMBL" id="PQA87970.1"/>
    </source>
</evidence>
<organism evidence="2 3">
    <name type="scientific">Hyphococcus luteus</name>
    <dbReference type="NCBI Taxonomy" id="2058213"/>
    <lineage>
        <taxon>Bacteria</taxon>
        <taxon>Pseudomonadati</taxon>
        <taxon>Pseudomonadota</taxon>
        <taxon>Alphaproteobacteria</taxon>
        <taxon>Parvularculales</taxon>
        <taxon>Parvularculaceae</taxon>
        <taxon>Hyphococcus</taxon>
    </lineage>
</organism>
<reference evidence="2 3" key="1">
    <citation type="submission" date="2017-12" db="EMBL/GenBank/DDBJ databases">
        <authorList>
            <person name="Hurst M.R.H."/>
        </authorList>
    </citation>
    <scope>NUCLEOTIDE SEQUENCE [LARGE SCALE GENOMIC DNA]</scope>
    <source>
        <strain evidence="2 3">SY-3-19</strain>
    </source>
</reference>
<keyword evidence="1" id="KW-0812">Transmembrane</keyword>
<dbReference type="AlphaFoldDB" id="A0A2S7K632"/>
<dbReference type="EMBL" id="PJCH01000005">
    <property type="protein sequence ID" value="PQA87970.1"/>
    <property type="molecule type" value="Genomic_DNA"/>
</dbReference>
<evidence type="ECO:0000256" key="1">
    <source>
        <dbReference type="SAM" id="Phobius"/>
    </source>
</evidence>
<evidence type="ECO:0000313" key="3">
    <source>
        <dbReference type="Proteomes" id="UP000239504"/>
    </source>
</evidence>
<keyword evidence="1" id="KW-1133">Transmembrane helix</keyword>
<name>A0A2S7K632_9PROT</name>
<accession>A0A2S7K632</accession>
<comment type="caution">
    <text evidence="2">The sequence shown here is derived from an EMBL/GenBank/DDBJ whole genome shotgun (WGS) entry which is preliminary data.</text>
</comment>
<sequence length="62" mass="6754">MAMRGQVTRASSIAGWPILRILDFVMEGCMIHIVRRLPPPARKALFAVSVLGLAAGVLLLLR</sequence>
<keyword evidence="3" id="KW-1185">Reference proteome</keyword>
<feature type="transmembrane region" description="Helical" evidence="1">
    <location>
        <begin position="44"/>
        <end position="61"/>
    </location>
</feature>